<reference evidence="2" key="2">
    <citation type="submission" date="2016-06" db="EMBL/GenBank/DDBJ databases">
        <title>The genome of a short-lived fish provides insights into sex chromosome evolution and the genetic control of aging.</title>
        <authorList>
            <person name="Reichwald K."/>
            <person name="Felder M."/>
            <person name="Petzold A."/>
            <person name="Koch P."/>
            <person name="Groth M."/>
            <person name="Platzer M."/>
        </authorList>
    </citation>
    <scope>NUCLEOTIDE SEQUENCE</scope>
    <source>
        <tissue evidence="2">Brain</tissue>
    </source>
</reference>
<name>A0A1A8P9V1_9TELE</name>
<evidence type="ECO:0000256" key="1">
    <source>
        <dbReference type="SAM" id="MobiDB-lite"/>
    </source>
</evidence>
<feature type="non-terminal residue" evidence="2">
    <location>
        <position position="1"/>
    </location>
</feature>
<accession>A0A1A8P9V1</accession>
<reference evidence="2" key="1">
    <citation type="submission" date="2016-05" db="EMBL/GenBank/DDBJ databases">
        <authorList>
            <person name="Lavstsen T."/>
            <person name="Jespersen J.S."/>
        </authorList>
    </citation>
    <scope>NUCLEOTIDE SEQUENCE</scope>
    <source>
        <tissue evidence="2">Brain</tissue>
    </source>
</reference>
<sequence>VATQNHPHPSVRQAQQDSDAEAGGPVHRLPVPGSAERRAGRAGKQLQLRGARQTELCLLSLEDGGCVVLVNNVPLTGTVMLVMGLQDFPE</sequence>
<proteinExistence type="predicted"/>
<evidence type="ECO:0000313" key="2">
    <source>
        <dbReference type="EMBL" id="SBR78056.1"/>
    </source>
</evidence>
<gene>
    <name evidence="2" type="primary">TWIST1A</name>
</gene>
<dbReference type="AlphaFoldDB" id="A0A1A8P9V1"/>
<feature type="compositionally biased region" description="Polar residues" evidence="1">
    <location>
        <begin position="1"/>
        <end position="17"/>
    </location>
</feature>
<feature type="region of interest" description="Disordered" evidence="1">
    <location>
        <begin position="1"/>
        <end position="46"/>
    </location>
</feature>
<protein>
    <submittedName>
        <fullName evidence="2">Twist1a</fullName>
    </submittedName>
</protein>
<dbReference type="EMBL" id="HAEH01006001">
    <property type="protein sequence ID" value="SBR78056.1"/>
    <property type="molecule type" value="Transcribed_RNA"/>
</dbReference>
<organism evidence="2">
    <name type="scientific">Nothobranchius rachovii</name>
    <name type="common">bluefin notho</name>
    <dbReference type="NCBI Taxonomy" id="451742"/>
    <lineage>
        <taxon>Eukaryota</taxon>
        <taxon>Metazoa</taxon>
        <taxon>Chordata</taxon>
        <taxon>Craniata</taxon>
        <taxon>Vertebrata</taxon>
        <taxon>Euteleostomi</taxon>
        <taxon>Actinopterygii</taxon>
        <taxon>Neopterygii</taxon>
        <taxon>Teleostei</taxon>
        <taxon>Neoteleostei</taxon>
        <taxon>Acanthomorphata</taxon>
        <taxon>Ovalentaria</taxon>
        <taxon>Atherinomorphae</taxon>
        <taxon>Cyprinodontiformes</taxon>
        <taxon>Nothobranchiidae</taxon>
        <taxon>Nothobranchius</taxon>
    </lineage>
</organism>